<accession>A0A8T0JY47</accession>
<evidence type="ECO:0000313" key="4">
    <source>
        <dbReference type="Proteomes" id="UP000743370"/>
    </source>
</evidence>
<dbReference type="GO" id="GO:0003723">
    <property type="term" value="F:RNA binding"/>
    <property type="evidence" value="ECO:0007669"/>
    <property type="project" value="InterPro"/>
</dbReference>
<name>A0A8T0JY47_PHAAN</name>
<dbReference type="Gene3D" id="3.30.70.330">
    <property type="match status" value="1"/>
</dbReference>
<dbReference type="SUPFAM" id="SSF54928">
    <property type="entry name" value="RNA-binding domain, RBD"/>
    <property type="match status" value="1"/>
</dbReference>
<evidence type="ECO:0000313" key="3">
    <source>
        <dbReference type="EMBL" id="KAG2389776.1"/>
    </source>
</evidence>
<evidence type="ECO:0000256" key="1">
    <source>
        <dbReference type="SAM" id="MobiDB-lite"/>
    </source>
</evidence>
<dbReference type="InterPro" id="IPR012677">
    <property type="entry name" value="Nucleotide-bd_a/b_plait_sf"/>
</dbReference>
<dbReference type="Proteomes" id="UP000743370">
    <property type="component" value="Unassembled WGS sequence"/>
</dbReference>
<reference evidence="3 4" key="1">
    <citation type="submission" date="2020-05" db="EMBL/GenBank/DDBJ databases">
        <title>Vigna angularis (adzuki bean) Var. LongXiaoDou No. 4 denovo assembly.</title>
        <authorList>
            <person name="Xiang H."/>
        </authorList>
    </citation>
    <scope>NUCLEOTIDE SEQUENCE [LARGE SCALE GENOMIC DNA]</scope>
    <source>
        <tissue evidence="3">Leaf</tissue>
    </source>
</reference>
<proteinExistence type="predicted"/>
<dbReference type="GO" id="GO:0006397">
    <property type="term" value="P:mRNA processing"/>
    <property type="evidence" value="ECO:0007669"/>
    <property type="project" value="InterPro"/>
</dbReference>
<sequence length="219" mass="25098">MPPHHLLVAADDCELPVIDLSCLEDSDETVERRPEHSKEENSTIETTNISADNLSHQEDISKPADGLTLKSRMPLKASERDVYELFSKASKVKDVCLIMDRNSRRSKGVGYALSYSIIYSSCACTIVLWFFHHFVTSNSRYNTRVVVDVGVSKEELSYAIVKEAVQKYGVPFKKQNKAHKKEMKVQIVWIKCFVKLKIHVKVRRFNMSIKTWGLKVTFK</sequence>
<keyword evidence="2" id="KW-0472">Membrane</keyword>
<dbReference type="EMBL" id="JABFOF010000007">
    <property type="protein sequence ID" value="KAG2389776.1"/>
    <property type="molecule type" value="Genomic_DNA"/>
</dbReference>
<comment type="caution">
    <text evidence="3">The sequence shown here is derived from an EMBL/GenBank/DDBJ whole genome shotgun (WGS) entry which is preliminary data.</text>
</comment>
<feature type="transmembrane region" description="Helical" evidence="2">
    <location>
        <begin position="109"/>
        <end position="131"/>
    </location>
</feature>
<organism evidence="3 4">
    <name type="scientific">Phaseolus angularis</name>
    <name type="common">Azuki bean</name>
    <name type="synonym">Vigna angularis</name>
    <dbReference type="NCBI Taxonomy" id="3914"/>
    <lineage>
        <taxon>Eukaryota</taxon>
        <taxon>Viridiplantae</taxon>
        <taxon>Streptophyta</taxon>
        <taxon>Embryophyta</taxon>
        <taxon>Tracheophyta</taxon>
        <taxon>Spermatophyta</taxon>
        <taxon>Magnoliopsida</taxon>
        <taxon>eudicotyledons</taxon>
        <taxon>Gunneridae</taxon>
        <taxon>Pentapetalae</taxon>
        <taxon>rosids</taxon>
        <taxon>fabids</taxon>
        <taxon>Fabales</taxon>
        <taxon>Fabaceae</taxon>
        <taxon>Papilionoideae</taxon>
        <taxon>50 kb inversion clade</taxon>
        <taxon>NPAAA clade</taxon>
        <taxon>indigoferoid/millettioid clade</taxon>
        <taxon>Phaseoleae</taxon>
        <taxon>Vigna</taxon>
    </lineage>
</organism>
<dbReference type="AlphaFoldDB" id="A0A8T0JY47"/>
<keyword evidence="2" id="KW-1133">Transmembrane helix</keyword>
<protein>
    <recommendedName>
        <fullName evidence="5">RRM domain-containing protein</fullName>
    </recommendedName>
</protein>
<dbReference type="PANTHER" id="PTHR48036">
    <property type="entry name" value="SPLICING FACTOR (PAD-1), PUTATIVE (AFU_ORTHOLOGUE AFUA_1G15810)-RELATED"/>
    <property type="match status" value="1"/>
</dbReference>
<dbReference type="InterPro" id="IPR035979">
    <property type="entry name" value="RBD_domain_sf"/>
</dbReference>
<evidence type="ECO:0008006" key="5">
    <source>
        <dbReference type="Google" id="ProtNLM"/>
    </source>
</evidence>
<evidence type="ECO:0000256" key="2">
    <source>
        <dbReference type="SAM" id="Phobius"/>
    </source>
</evidence>
<keyword evidence="2" id="KW-0812">Transmembrane</keyword>
<feature type="compositionally biased region" description="Polar residues" evidence="1">
    <location>
        <begin position="43"/>
        <end position="54"/>
    </location>
</feature>
<dbReference type="GO" id="GO:0005634">
    <property type="term" value="C:nucleus"/>
    <property type="evidence" value="ECO:0007669"/>
    <property type="project" value="InterPro"/>
</dbReference>
<feature type="compositionally biased region" description="Basic and acidic residues" evidence="1">
    <location>
        <begin position="29"/>
        <end position="41"/>
    </location>
</feature>
<gene>
    <name evidence="3" type="ORF">HKW66_Vig0178490</name>
</gene>
<feature type="region of interest" description="Disordered" evidence="1">
    <location>
        <begin position="26"/>
        <end position="54"/>
    </location>
</feature>
<dbReference type="InterPro" id="IPR006509">
    <property type="entry name" value="RBM39_SF"/>
</dbReference>